<accession>A0A2U2XAW3</accession>
<dbReference type="Pfam" id="PF04389">
    <property type="entry name" value="Peptidase_M28"/>
    <property type="match status" value="1"/>
</dbReference>
<dbReference type="Proteomes" id="UP000245370">
    <property type="component" value="Unassembled WGS sequence"/>
</dbReference>
<dbReference type="RefSeq" id="WP_109360128.1">
    <property type="nucleotide sequence ID" value="NZ_QFRJ01000010.1"/>
</dbReference>
<gene>
    <name evidence="2" type="ORF">DIT68_12400</name>
</gene>
<dbReference type="AlphaFoldDB" id="A0A2U2XAW3"/>
<comment type="caution">
    <text evidence="2">The sequence shown here is derived from an EMBL/GenBank/DDBJ whole genome shotgun (WGS) entry which is preliminary data.</text>
</comment>
<sequence length="323" mass="36358">MKKHFLFIGILSLTACANLKQTSQSKSLDEVKHITTEASIKSHVSYLASDELTGRDTGTEGVDKAATYLSDEFEDYGIKPYFSSYRDSFKIESKYGYNVVGYLEGSDEKLKEDIFIIGAHYDHIGFSGRGKSAKDSIANGANDNASGVATVLELAKYFAAHPPKRSVLFVLFSAEEIGLLGAKHLAKRFKSMNQPIYAVFNIEMVGVPLKNADYSAFLTGYNRSTMAERFNHYSGKKVLGFSREAAKMELFKRSDNYPFFTELNIPSQTICTFNFTNYEYYHHVKDETQHQDFSHMNYLITDLTKGLSGLLNEEKSSIQLLEK</sequence>
<reference evidence="2 3" key="1">
    <citation type="submission" date="2018-05" db="EMBL/GenBank/DDBJ databases">
        <title>Brumimicrobium oceani sp. nov., isolated from coastal sediment.</title>
        <authorList>
            <person name="Kou Y."/>
        </authorList>
    </citation>
    <scope>NUCLEOTIDE SEQUENCE [LARGE SCALE GENOMIC DNA]</scope>
    <source>
        <strain evidence="2 3">C305</strain>
    </source>
</reference>
<dbReference type="SUPFAM" id="SSF53187">
    <property type="entry name" value="Zn-dependent exopeptidases"/>
    <property type="match status" value="1"/>
</dbReference>
<feature type="domain" description="Peptidase M28" evidence="1">
    <location>
        <begin position="98"/>
        <end position="293"/>
    </location>
</feature>
<keyword evidence="3" id="KW-1185">Reference proteome</keyword>
<dbReference type="InterPro" id="IPR007484">
    <property type="entry name" value="Peptidase_M28"/>
</dbReference>
<dbReference type="PANTHER" id="PTHR12147">
    <property type="entry name" value="METALLOPEPTIDASE M28 FAMILY MEMBER"/>
    <property type="match status" value="1"/>
</dbReference>
<organism evidence="2 3">
    <name type="scientific">Brumimicrobium oceani</name>
    <dbReference type="NCBI Taxonomy" id="2100725"/>
    <lineage>
        <taxon>Bacteria</taxon>
        <taxon>Pseudomonadati</taxon>
        <taxon>Bacteroidota</taxon>
        <taxon>Flavobacteriia</taxon>
        <taxon>Flavobacteriales</taxon>
        <taxon>Crocinitomicaceae</taxon>
        <taxon>Brumimicrobium</taxon>
    </lineage>
</organism>
<dbReference type="EMBL" id="QFRJ01000010">
    <property type="protein sequence ID" value="PWH84936.1"/>
    <property type="molecule type" value="Genomic_DNA"/>
</dbReference>
<dbReference type="OrthoDB" id="9764939at2"/>
<evidence type="ECO:0000313" key="3">
    <source>
        <dbReference type="Proteomes" id="UP000245370"/>
    </source>
</evidence>
<dbReference type="GO" id="GO:0006508">
    <property type="term" value="P:proteolysis"/>
    <property type="evidence" value="ECO:0007669"/>
    <property type="project" value="InterPro"/>
</dbReference>
<dbReference type="PANTHER" id="PTHR12147:SF26">
    <property type="entry name" value="PEPTIDASE M28 DOMAIN-CONTAINING PROTEIN"/>
    <property type="match status" value="1"/>
</dbReference>
<reference evidence="2 3" key="2">
    <citation type="submission" date="2018-05" db="EMBL/GenBank/DDBJ databases">
        <authorList>
            <person name="Lanie J.A."/>
            <person name="Ng W.-L."/>
            <person name="Kazmierczak K.M."/>
            <person name="Andrzejewski T.M."/>
            <person name="Davidsen T.M."/>
            <person name="Wayne K.J."/>
            <person name="Tettelin H."/>
            <person name="Glass J.I."/>
            <person name="Rusch D."/>
            <person name="Podicherti R."/>
            <person name="Tsui H.-C.T."/>
            <person name="Winkler M.E."/>
        </authorList>
    </citation>
    <scope>NUCLEOTIDE SEQUENCE [LARGE SCALE GENOMIC DNA]</scope>
    <source>
        <strain evidence="2 3">C305</strain>
    </source>
</reference>
<evidence type="ECO:0000313" key="2">
    <source>
        <dbReference type="EMBL" id="PWH84936.1"/>
    </source>
</evidence>
<name>A0A2U2XAW3_9FLAO</name>
<dbReference type="Gene3D" id="3.40.630.10">
    <property type="entry name" value="Zn peptidases"/>
    <property type="match status" value="1"/>
</dbReference>
<dbReference type="PROSITE" id="PS51257">
    <property type="entry name" value="PROKAR_LIPOPROTEIN"/>
    <property type="match status" value="1"/>
</dbReference>
<proteinExistence type="predicted"/>
<protein>
    <submittedName>
        <fullName evidence="2">Peptidase M28</fullName>
    </submittedName>
</protein>
<evidence type="ECO:0000259" key="1">
    <source>
        <dbReference type="Pfam" id="PF04389"/>
    </source>
</evidence>
<dbReference type="GO" id="GO:0008235">
    <property type="term" value="F:metalloexopeptidase activity"/>
    <property type="evidence" value="ECO:0007669"/>
    <property type="project" value="InterPro"/>
</dbReference>
<dbReference type="InterPro" id="IPR045175">
    <property type="entry name" value="M28_fam"/>
</dbReference>